<dbReference type="PANTHER" id="PTHR12149">
    <property type="entry name" value="FRUCTOSAMINE 3 KINASE-RELATED PROTEIN"/>
    <property type="match status" value="1"/>
</dbReference>
<name>A0ABS7XS22_9FLAO</name>
<keyword evidence="4" id="KW-1185">Reference proteome</keyword>
<accession>A0ABS7XS22</accession>
<dbReference type="RefSeq" id="WP_224527415.1">
    <property type="nucleotide sequence ID" value="NZ_JAIUJR010000003.1"/>
</dbReference>
<evidence type="ECO:0000256" key="1">
    <source>
        <dbReference type="ARBA" id="ARBA00009460"/>
    </source>
</evidence>
<dbReference type="PANTHER" id="PTHR12149:SF8">
    <property type="entry name" value="PROTEIN-RIBULOSAMINE 3-KINASE"/>
    <property type="match status" value="1"/>
</dbReference>
<dbReference type="Gene3D" id="3.90.1200.10">
    <property type="match status" value="1"/>
</dbReference>
<dbReference type="EMBL" id="JAIUJR010000003">
    <property type="protein sequence ID" value="MCA0132204.1"/>
    <property type="molecule type" value="Genomic_DNA"/>
</dbReference>
<dbReference type="InterPro" id="IPR011009">
    <property type="entry name" value="Kinase-like_dom_sf"/>
</dbReference>
<dbReference type="Pfam" id="PF03881">
    <property type="entry name" value="Fructosamin_kin"/>
    <property type="match status" value="1"/>
</dbReference>
<proteinExistence type="inferred from homology"/>
<gene>
    <name evidence="3" type="ORF">LBU54_06375</name>
</gene>
<evidence type="ECO:0000313" key="4">
    <source>
        <dbReference type="Proteomes" id="UP001198901"/>
    </source>
</evidence>
<keyword evidence="2" id="KW-0808">Transferase</keyword>
<protein>
    <submittedName>
        <fullName evidence="3">Fructosamine kinase family protein</fullName>
    </submittedName>
</protein>
<evidence type="ECO:0000313" key="3">
    <source>
        <dbReference type="EMBL" id="MCA0132204.1"/>
    </source>
</evidence>
<dbReference type="InterPro" id="IPR016477">
    <property type="entry name" value="Fructo-/Ketosamine-3-kinase"/>
</dbReference>
<keyword evidence="2 3" id="KW-0418">Kinase</keyword>
<evidence type="ECO:0000256" key="2">
    <source>
        <dbReference type="PIRNR" id="PIRNR006221"/>
    </source>
</evidence>
<dbReference type="SUPFAM" id="SSF56112">
    <property type="entry name" value="Protein kinase-like (PK-like)"/>
    <property type="match status" value="1"/>
</dbReference>
<dbReference type="Gene3D" id="3.30.200.20">
    <property type="entry name" value="Phosphorylase Kinase, domain 1"/>
    <property type="match status" value="1"/>
</dbReference>
<dbReference type="GO" id="GO:0016301">
    <property type="term" value="F:kinase activity"/>
    <property type="evidence" value="ECO:0007669"/>
    <property type="project" value="UniProtKB-KW"/>
</dbReference>
<comment type="caution">
    <text evidence="3">The sequence shown here is derived from an EMBL/GenBank/DDBJ whole genome shotgun (WGS) entry which is preliminary data.</text>
</comment>
<organism evidence="3 4">
    <name type="scientific">Winogradskyella alexanderae</name>
    <dbReference type="NCBI Taxonomy" id="2877123"/>
    <lineage>
        <taxon>Bacteria</taxon>
        <taxon>Pseudomonadati</taxon>
        <taxon>Bacteroidota</taxon>
        <taxon>Flavobacteriia</taxon>
        <taxon>Flavobacteriales</taxon>
        <taxon>Flavobacteriaceae</taxon>
        <taxon>Winogradskyella</taxon>
    </lineage>
</organism>
<reference evidence="4" key="1">
    <citation type="submission" date="2023-07" db="EMBL/GenBank/DDBJ databases">
        <authorList>
            <person name="Yue Y."/>
        </authorList>
    </citation>
    <scope>NUCLEOTIDE SEQUENCE [LARGE SCALE GENOMIC DNA]</scope>
    <source>
        <strain evidence="4">D23</strain>
    </source>
</reference>
<sequence>MEDLKRHLESFLNMSIIDSRPLSGGDTSSVYKLDTENKTSFILKCGPVKISNEMFQAEVKGLHLIENTETIKTPKVYDSGVHNDISYILMEYVTSKSPTKADFSRLGLQLANLHKHSSASFGLDYNNFIGRLKQQNNLTNSWIDFYGSQRLGIQFKLASNNGLLKDSEIPSSELIKSYLETICQDIKPTLLHGDLWNGNFLIATDGTPYLIDPSVYFGHAEIDIAMSKLFGGFDISFYNAYHIQNPITAHYQKRLEIYQLYYLLVHLNMFGASYYSSVKRVLNKHF</sequence>
<dbReference type="Proteomes" id="UP001198901">
    <property type="component" value="Unassembled WGS sequence"/>
</dbReference>
<dbReference type="PIRSF" id="PIRSF006221">
    <property type="entry name" value="Ketosamine-3-kinase"/>
    <property type="match status" value="1"/>
</dbReference>
<comment type="similarity">
    <text evidence="1 2">Belongs to the fructosamine kinase family.</text>
</comment>